<organism evidence="1 2">
    <name type="scientific">Diabrotica balteata</name>
    <name type="common">Banded cucumber beetle</name>
    <dbReference type="NCBI Taxonomy" id="107213"/>
    <lineage>
        <taxon>Eukaryota</taxon>
        <taxon>Metazoa</taxon>
        <taxon>Ecdysozoa</taxon>
        <taxon>Arthropoda</taxon>
        <taxon>Hexapoda</taxon>
        <taxon>Insecta</taxon>
        <taxon>Pterygota</taxon>
        <taxon>Neoptera</taxon>
        <taxon>Endopterygota</taxon>
        <taxon>Coleoptera</taxon>
        <taxon>Polyphaga</taxon>
        <taxon>Cucujiformia</taxon>
        <taxon>Chrysomeloidea</taxon>
        <taxon>Chrysomelidae</taxon>
        <taxon>Galerucinae</taxon>
        <taxon>Diabroticina</taxon>
        <taxon>Diabroticites</taxon>
        <taxon>Diabrotica</taxon>
    </lineage>
</organism>
<dbReference type="AlphaFoldDB" id="A0A9N9SUC5"/>
<protein>
    <submittedName>
        <fullName evidence="1">Uncharacterized protein</fullName>
    </submittedName>
</protein>
<evidence type="ECO:0000313" key="1">
    <source>
        <dbReference type="EMBL" id="CAG9828142.1"/>
    </source>
</evidence>
<proteinExistence type="predicted"/>
<accession>A0A9N9SUC5</accession>
<reference evidence="1" key="1">
    <citation type="submission" date="2022-01" db="EMBL/GenBank/DDBJ databases">
        <authorList>
            <person name="King R."/>
        </authorList>
    </citation>
    <scope>NUCLEOTIDE SEQUENCE</scope>
</reference>
<dbReference type="Proteomes" id="UP001153709">
    <property type="component" value="Chromosome 1"/>
</dbReference>
<name>A0A9N9SUC5_DIABA</name>
<gene>
    <name evidence="1" type="ORF">DIABBA_LOCUS2081</name>
</gene>
<sequence length="80" mass="9373">MEVKQECNDNTCKEEVYSNKADDAVLDRDSLKCQKEDPNIESTHYAIDYLDLKEFPKKTEIKDESELWPFKGKQKSEKGK</sequence>
<dbReference type="EMBL" id="OU898276">
    <property type="protein sequence ID" value="CAG9828142.1"/>
    <property type="molecule type" value="Genomic_DNA"/>
</dbReference>
<keyword evidence="2" id="KW-1185">Reference proteome</keyword>
<evidence type="ECO:0000313" key="2">
    <source>
        <dbReference type="Proteomes" id="UP001153709"/>
    </source>
</evidence>